<reference evidence="3" key="1">
    <citation type="journal article" date="2019" name="Int. J. Syst. Evol. Microbiol.">
        <title>The Global Catalogue of Microorganisms (GCM) 10K type strain sequencing project: providing services to taxonomists for standard genome sequencing and annotation.</title>
        <authorList>
            <consortium name="The Broad Institute Genomics Platform"/>
            <consortium name="The Broad Institute Genome Sequencing Center for Infectious Disease"/>
            <person name="Wu L."/>
            <person name="Ma J."/>
        </authorList>
    </citation>
    <scope>NUCLEOTIDE SEQUENCE [LARGE SCALE GENOMIC DNA]</scope>
    <source>
        <strain evidence="3">CECT 7698</strain>
    </source>
</reference>
<protein>
    <submittedName>
        <fullName evidence="2">NAD(P)-dependent oxidoreductase</fullName>
    </submittedName>
</protein>
<evidence type="ECO:0000313" key="3">
    <source>
        <dbReference type="Proteomes" id="UP001595579"/>
    </source>
</evidence>
<evidence type="ECO:0000313" key="2">
    <source>
        <dbReference type="EMBL" id="MFC3282660.1"/>
    </source>
</evidence>
<name>A0ABV7LK39_9GAMM</name>
<dbReference type="EMBL" id="JBHRUG010000007">
    <property type="protein sequence ID" value="MFC3282660.1"/>
    <property type="molecule type" value="Genomic_DNA"/>
</dbReference>
<dbReference type="InterPro" id="IPR016040">
    <property type="entry name" value="NAD(P)-bd_dom"/>
</dbReference>
<dbReference type="Gene3D" id="3.40.50.720">
    <property type="entry name" value="NAD(P)-binding Rossmann-like Domain"/>
    <property type="match status" value="1"/>
</dbReference>
<dbReference type="InterPro" id="IPR036291">
    <property type="entry name" value="NAD(P)-bd_dom_sf"/>
</dbReference>
<dbReference type="RefSeq" id="WP_386771632.1">
    <property type="nucleotide sequence ID" value="NZ_JBHRUG010000007.1"/>
</dbReference>
<evidence type="ECO:0000259" key="1">
    <source>
        <dbReference type="Pfam" id="PF13460"/>
    </source>
</evidence>
<feature type="domain" description="NAD(P)-binding" evidence="1">
    <location>
        <begin position="7"/>
        <end position="222"/>
    </location>
</feature>
<dbReference type="PANTHER" id="PTHR15020">
    <property type="entry name" value="FLAVIN REDUCTASE-RELATED"/>
    <property type="match status" value="1"/>
</dbReference>
<proteinExistence type="predicted"/>
<dbReference type="Proteomes" id="UP001595579">
    <property type="component" value="Unassembled WGS sequence"/>
</dbReference>
<keyword evidence="3" id="KW-1185">Reference proteome</keyword>
<organism evidence="2 3">
    <name type="scientific">Litchfieldella rifensis</name>
    <dbReference type="NCBI Taxonomy" id="762643"/>
    <lineage>
        <taxon>Bacteria</taxon>
        <taxon>Pseudomonadati</taxon>
        <taxon>Pseudomonadota</taxon>
        <taxon>Gammaproteobacteria</taxon>
        <taxon>Oceanospirillales</taxon>
        <taxon>Halomonadaceae</taxon>
        <taxon>Litchfieldella</taxon>
    </lineage>
</organism>
<dbReference type="Pfam" id="PF13460">
    <property type="entry name" value="NAD_binding_10"/>
    <property type="match status" value="1"/>
</dbReference>
<gene>
    <name evidence="2" type="ORF">ACFOEV_03455</name>
</gene>
<dbReference type="PANTHER" id="PTHR15020:SF11">
    <property type="entry name" value="OS06G0360300 PROTEIN"/>
    <property type="match status" value="1"/>
</dbReference>
<accession>A0ABV7LK39</accession>
<comment type="caution">
    <text evidence="2">The sequence shown here is derived from an EMBL/GenBank/DDBJ whole genome shotgun (WGS) entry which is preliminary data.</text>
</comment>
<sequence length="242" mass="26646">MTVLVVGASGATGRLLVEELLSRGHKVRAIVRSRGKLPDALRSHHLLSIVHANLLDLSDDEMTQHVNGCTAVASCLGHNLTFKGMYGSPRKLVTDAVRRLCEAVRANRPPGPVRFVLMNTAGNSNRDLNEPVSLGHRSVVGLIRLLLPPHTDNEKATDYLRTSVGQNDSAIEWVVVRPDTLVNEGEVTEYDVHPSPIRSAIFNAGKTSRINVAHFMANLITDDETWSRWKGRMPVIYDKGFS</sequence>
<dbReference type="SUPFAM" id="SSF51735">
    <property type="entry name" value="NAD(P)-binding Rossmann-fold domains"/>
    <property type="match status" value="1"/>
</dbReference>